<feature type="region of interest" description="Disordered" evidence="1">
    <location>
        <begin position="376"/>
        <end position="400"/>
    </location>
</feature>
<dbReference type="WBParaSite" id="ECPE_0000361201-mRNA-1">
    <property type="protein sequence ID" value="ECPE_0000361201-mRNA-1"/>
    <property type="gene ID" value="ECPE_0000361201"/>
</dbReference>
<evidence type="ECO:0000256" key="1">
    <source>
        <dbReference type="SAM" id="MobiDB-lite"/>
    </source>
</evidence>
<evidence type="ECO:0000313" key="4">
    <source>
        <dbReference type="WBParaSite" id="ECPE_0000361201-mRNA-1"/>
    </source>
</evidence>
<name>A0A183A9H4_9TREM</name>
<feature type="compositionally biased region" description="Basic and acidic residues" evidence="1">
    <location>
        <begin position="376"/>
        <end position="390"/>
    </location>
</feature>
<dbReference type="Proteomes" id="UP000272942">
    <property type="component" value="Unassembled WGS sequence"/>
</dbReference>
<gene>
    <name evidence="2" type="ORF">ECPE_LOCUS3609</name>
</gene>
<proteinExistence type="predicted"/>
<keyword evidence="3" id="KW-1185">Reference proteome</keyword>
<reference evidence="4" key="1">
    <citation type="submission" date="2016-06" db="UniProtKB">
        <authorList>
            <consortium name="WormBaseParasite"/>
        </authorList>
    </citation>
    <scope>IDENTIFICATION</scope>
</reference>
<evidence type="ECO:0000313" key="2">
    <source>
        <dbReference type="EMBL" id="VDP70030.1"/>
    </source>
</evidence>
<sequence length="400" mass="46056">MDEIEYLLQEKARHNFRELRHNFILNDPEGVGNVSRANALSTFCVWLNPDIFFFCMPMVHYGMYTRRSLSSANTNVILAYSAKAREQIAPTLGILQQEEDVVNASCRYLNIVYFILHLALINFTEFYTAILNDRPALSSSRVESSSSMTKCSVLHERPRGFRVRQHRSAPRDPCKRVPKSILAECGDEEQKATALVHQPQSTWTFLTQLGEEPEQKPILLAHQAIANKSTRIVKLYIQTVMLGMAETVFVLLNLQARWVLDAEDLVGCAEFHRVPMIEVNAFADRMNQLGFNLSQAEFLKVWKRFEPDSHGRVARESILRHLFLEPRLEDVRCPETVNDCQAQHMTCHSVLNMRIKHGRRLEEIGGRIPEVNERSHHHEVTGFTDQKSKQSDITYINRHS</sequence>
<dbReference type="EMBL" id="UZAN01040546">
    <property type="protein sequence ID" value="VDP70030.1"/>
    <property type="molecule type" value="Genomic_DNA"/>
</dbReference>
<dbReference type="AlphaFoldDB" id="A0A183A9H4"/>
<organism evidence="4">
    <name type="scientific">Echinostoma caproni</name>
    <dbReference type="NCBI Taxonomy" id="27848"/>
    <lineage>
        <taxon>Eukaryota</taxon>
        <taxon>Metazoa</taxon>
        <taxon>Spiralia</taxon>
        <taxon>Lophotrochozoa</taxon>
        <taxon>Platyhelminthes</taxon>
        <taxon>Trematoda</taxon>
        <taxon>Digenea</taxon>
        <taxon>Plagiorchiida</taxon>
        <taxon>Echinostomata</taxon>
        <taxon>Echinostomatoidea</taxon>
        <taxon>Echinostomatidae</taxon>
        <taxon>Echinostoma</taxon>
    </lineage>
</organism>
<accession>A0A183A9H4</accession>
<protein>
    <submittedName>
        <fullName evidence="4">EF-hand domain-containing protein</fullName>
    </submittedName>
</protein>
<reference evidence="2 3" key="2">
    <citation type="submission" date="2018-11" db="EMBL/GenBank/DDBJ databases">
        <authorList>
            <consortium name="Pathogen Informatics"/>
        </authorList>
    </citation>
    <scope>NUCLEOTIDE SEQUENCE [LARGE SCALE GENOMIC DNA]</scope>
    <source>
        <strain evidence="2 3">Egypt</strain>
    </source>
</reference>
<evidence type="ECO:0000313" key="3">
    <source>
        <dbReference type="Proteomes" id="UP000272942"/>
    </source>
</evidence>